<evidence type="ECO:0000256" key="1">
    <source>
        <dbReference type="ARBA" id="ARBA00022729"/>
    </source>
</evidence>
<accession>A0A2A6RHV9</accession>
<keyword evidence="1 3" id="KW-0732">Signal</keyword>
<evidence type="ECO:0000256" key="2">
    <source>
        <dbReference type="SAM" id="MobiDB-lite"/>
    </source>
</evidence>
<dbReference type="RefSeq" id="WP_097644676.1">
    <property type="nucleotide sequence ID" value="NZ_NQWI01000066.1"/>
</dbReference>
<dbReference type="AlphaFoldDB" id="A0A2A6RHV9"/>
<name>A0A2A6RHV9_9CHLR</name>
<dbReference type="Proteomes" id="UP000220527">
    <property type="component" value="Unassembled WGS sequence"/>
</dbReference>
<sequence>MRRPPVHLLVLLLLIVGLLAACGSAPAAPVAAPTEAPVVEEPTEATEESTEAEEPTEATEEPTEATEEPAEATDEEPTEAPAVSEDDEYVFGMVLVGPINDGGWNQAHFEGGEYVEANLPGTRFIYIDKVNPADRPNVTVEQAVEELVGQGARFIITNSAEFADGTNTAAAAHPDIYFLHASGDGVLTGEAPENVTNLMGRMEYGKMIAGCAAALQSENGRLAYLGPLIDPETRRLVNATFLGAQYCWETYRERPVEELEFKVTWIGFWFNIPGVTLDPTRVATDFISEGYDVIISGIDTTEGLVEANKAAQAGQNVWAVPYDYIDACAQGEEICLGVPYFNWGPRYIEIIDEARAGNFMARWEWLGPDWSDINNLETSMIGFIKGAGLTEENGAIIDEFIAKLAEGDLQLFSGPLFFQDGSEFVAEGAVATDEEIWNTPQLLQGIEGQSAP</sequence>
<organism evidence="5 6">
    <name type="scientific">Candidatus Viridilinea mediisalina</name>
    <dbReference type="NCBI Taxonomy" id="2024553"/>
    <lineage>
        <taxon>Bacteria</taxon>
        <taxon>Bacillati</taxon>
        <taxon>Chloroflexota</taxon>
        <taxon>Chloroflexia</taxon>
        <taxon>Chloroflexales</taxon>
        <taxon>Chloroflexineae</taxon>
        <taxon>Oscillochloridaceae</taxon>
        <taxon>Candidatus Viridilinea</taxon>
    </lineage>
</organism>
<feature type="domain" description="ABC transporter substrate-binding protein PnrA-like" evidence="4">
    <location>
        <begin position="91"/>
        <end position="323"/>
    </location>
</feature>
<dbReference type="PANTHER" id="PTHR43208:SF1">
    <property type="entry name" value="ABC TRANSPORTER SUBSTRATE-BINDING PROTEIN"/>
    <property type="match status" value="1"/>
</dbReference>
<protein>
    <submittedName>
        <fullName evidence="5">BMP family ABC transporter substrate-binding protein</fullName>
    </submittedName>
</protein>
<dbReference type="OrthoDB" id="9769871at2"/>
<dbReference type="GO" id="GO:0005886">
    <property type="term" value="C:plasma membrane"/>
    <property type="evidence" value="ECO:0007669"/>
    <property type="project" value="InterPro"/>
</dbReference>
<feature type="compositionally biased region" description="Low complexity" evidence="2">
    <location>
        <begin position="29"/>
        <end position="40"/>
    </location>
</feature>
<feature type="compositionally biased region" description="Acidic residues" evidence="2">
    <location>
        <begin position="41"/>
        <end position="86"/>
    </location>
</feature>
<keyword evidence="6" id="KW-1185">Reference proteome</keyword>
<dbReference type="InterPro" id="IPR052910">
    <property type="entry name" value="ABC-Purine-Binding"/>
</dbReference>
<feature type="signal peptide" evidence="3">
    <location>
        <begin position="1"/>
        <end position="27"/>
    </location>
</feature>
<dbReference type="Gene3D" id="3.40.50.2300">
    <property type="match status" value="2"/>
</dbReference>
<reference evidence="6" key="1">
    <citation type="submission" date="2017-08" db="EMBL/GenBank/DDBJ databases">
        <authorList>
            <person name="Grouzdev D.S."/>
            <person name="Gaisin V.A."/>
            <person name="Rysina M.S."/>
            <person name="Gorlenko V.M."/>
        </authorList>
    </citation>
    <scope>NUCLEOTIDE SEQUENCE [LARGE SCALE GENOMIC DNA]</scope>
    <source>
        <strain evidence="6">Kir15-3F</strain>
    </source>
</reference>
<feature type="region of interest" description="Disordered" evidence="2">
    <location>
        <begin position="29"/>
        <end position="86"/>
    </location>
</feature>
<feature type="chain" id="PRO_5011998213" evidence="3">
    <location>
        <begin position="28"/>
        <end position="452"/>
    </location>
</feature>
<evidence type="ECO:0000313" key="5">
    <source>
        <dbReference type="EMBL" id="PDW02465.1"/>
    </source>
</evidence>
<evidence type="ECO:0000259" key="4">
    <source>
        <dbReference type="Pfam" id="PF02608"/>
    </source>
</evidence>
<evidence type="ECO:0000313" key="6">
    <source>
        <dbReference type="Proteomes" id="UP000220527"/>
    </source>
</evidence>
<dbReference type="InterPro" id="IPR003760">
    <property type="entry name" value="PnrA-like"/>
</dbReference>
<gene>
    <name evidence="5" type="ORF">CJ255_13740</name>
</gene>
<proteinExistence type="predicted"/>
<dbReference type="PROSITE" id="PS51257">
    <property type="entry name" value="PROKAR_LIPOPROTEIN"/>
    <property type="match status" value="1"/>
</dbReference>
<comment type="caution">
    <text evidence="5">The sequence shown here is derived from an EMBL/GenBank/DDBJ whole genome shotgun (WGS) entry which is preliminary data.</text>
</comment>
<evidence type="ECO:0000256" key="3">
    <source>
        <dbReference type="SAM" id="SignalP"/>
    </source>
</evidence>
<dbReference type="Pfam" id="PF02608">
    <property type="entry name" value="Bmp"/>
    <property type="match status" value="1"/>
</dbReference>
<dbReference type="EMBL" id="NQWI01000066">
    <property type="protein sequence ID" value="PDW02465.1"/>
    <property type="molecule type" value="Genomic_DNA"/>
</dbReference>
<dbReference type="PANTHER" id="PTHR43208">
    <property type="entry name" value="ABC TRANSPORTER SUBSTRATE-BINDING PROTEIN"/>
    <property type="match status" value="1"/>
</dbReference>